<dbReference type="AlphaFoldDB" id="A0AAJ6B952"/>
<dbReference type="Proteomes" id="UP001214530">
    <property type="component" value="Chromosome"/>
</dbReference>
<dbReference type="Pfam" id="PF13568">
    <property type="entry name" value="OMP_b-brl_2"/>
    <property type="match status" value="1"/>
</dbReference>
<proteinExistence type="predicted"/>
<feature type="chain" id="PRO_5042573633" evidence="1">
    <location>
        <begin position="22"/>
        <end position="255"/>
    </location>
</feature>
<dbReference type="EMBL" id="CP119313">
    <property type="protein sequence ID" value="WEK21574.1"/>
    <property type="molecule type" value="Genomic_DNA"/>
</dbReference>
<gene>
    <name evidence="3" type="ORF">P0Y49_10540</name>
</gene>
<name>A0AAJ6B952_9SPHI</name>
<protein>
    <submittedName>
        <fullName evidence="3">Porin family protein</fullName>
    </submittedName>
</protein>
<evidence type="ECO:0000313" key="4">
    <source>
        <dbReference type="Proteomes" id="UP001214530"/>
    </source>
</evidence>
<accession>A0AAJ6B952</accession>
<evidence type="ECO:0000256" key="1">
    <source>
        <dbReference type="SAM" id="SignalP"/>
    </source>
</evidence>
<evidence type="ECO:0000313" key="3">
    <source>
        <dbReference type="EMBL" id="WEK21574.1"/>
    </source>
</evidence>
<feature type="signal peptide" evidence="1">
    <location>
        <begin position="1"/>
        <end position="21"/>
    </location>
</feature>
<sequence>MKKLILCFTYAVFLCSSLVIKAQNFALGVRGGISIPNLTAGGNQNPLNTGYSSRQGADVAIFAEFKISDHFSVQPMIEYSSQGGKKNGFQALTVPDQVAAMFPPGQVPTYLYANYNSEAKLDYLLVPILAKFGWNFHKESPFRIYADVGPFFGYLISAKQVTSGNDNLYTDPAGTQPLPIGPQSFDATDNIRSQLHKANVGVEGNIGLSYRFGLSNIFVEGGGNYGFLNIQKGTQNGKNNTGAATASIGYSYWFK</sequence>
<keyword evidence="1" id="KW-0732">Signal</keyword>
<reference evidence="3" key="1">
    <citation type="submission" date="2023-03" db="EMBL/GenBank/DDBJ databases">
        <title>Andean soil-derived lignocellulolytic bacterial consortium as a source of novel taxa and putative plastic-active enzymes.</title>
        <authorList>
            <person name="Diaz-Garcia L."/>
            <person name="Chuvochina M."/>
            <person name="Feuerriegel G."/>
            <person name="Bunk B."/>
            <person name="Sproer C."/>
            <person name="Streit W.R."/>
            <person name="Rodriguez L.M."/>
            <person name="Overmann J."/>
            <person name="Jimenez D.J."/>
        </authorList>
    </citation>
    <scope>NUCLEOTIDE SEQUENCE</scope>
    <source>
        <strain evidence="3">MAG 3858</strain>
    </source>
</reference>
<feature type="domain" description="Outer membrane protein beta-barrel" evidence="2">
    <location>
        <begin position="22"/>
        <end position="230"/>
    </location>
</feature>
<evidence type="ECO:0000259" key="2">
    <source>
        <dbReference type="Pfam" id="PF13568"/>
    </source>
</evidence>
<dbReference type="InterPro" id="IPR025665">
    <property type="entry name" value="Beta-barrel_OMP_2"/>
</dbReference>
<organism evidence="3 4">
    <name type="scientific">Candidatus Pedobacter colombiensis</name>
    <dbReference type="NCBI Taxonomy" id="3121371"/>
    <lineage>
        <taxon>Bacteria</taxon>
        <taxon>Pseudomonadati</taxon>
        <taxon>Bacteroidota</taxon>
        <taxon>Sphingobacteriia</taxon>
        <taxon>Sphingobacteriales</taxon>
        <taxon>Sphingobacteriaceae</taxon>
        <taxon>Pedobacter</taxon>
    </lineage>
</organism>